<protein>
    <submittedName>
        <fullName evidence="2">Late competence development ComFB family protein</fullName>
    </submittedName>
</protein>
<organism evidence="2 3">
    <name type="scientific">Almyronema epifaneia S1</name>
    <dbReference type="NCBI Taxonomy" id="2991925"/>
    <lineage>
        <taxon>Bacteria</taxon>
        <taxon>Bacillati</taxon>
        <taxon>Cyanobacteriota</taxon>
        <taxon>Cyanophyceae</taxon>
        <taxon>Nodosilineales</taxon>
        <taxon>Nodosilineaceae</taxon>
        <taxon>Almyronema</taxon>
        <taxon>Almyronema epifaneia</taxon>
    </lineage>
</organism>
<reference evidence="2 3" key="1">
    <citation type="submission" date="2024-10" db="EMBL/GenBank/DDBJ databases">
        <authorList>
            <person name="Ratan Roy A."/>
            <person name="Morales Sandoval P.H."/>
            <person name="De Los Santos Villalobos S."/>
            <person name="Chakraborty S."/>
            <person name="Mukherjee J."/>
        </authorList>
    </citation>
    <scope>NUCLEOTIDE SEQUENCE [LARGE SCALE GENOMIC DNA]</scope>
    <source>
        <strain evidence="2 3">S1</strain>
    </source>
</reference>
<keyword evidence="3" id="KW-1185">Reference proteome</keyword>
<sequence>MKTILNLMEQVVIEEAEKLIQSYPHHPYQKAFALPDLRQKLVAYVLNRVRNFYVVLNECDLNKVNCQSVCRSLVDQGKLESTIHIGIREVFEQSQVQSTSHTSKQDHKHNSPSDWFG</sequence>
<dbReference type="Proteomes" id="UP001600165">
    <property type="component" value="Unassembled WGS sequence"/>
</dbReference>
<evidence type="ECO:0000313" key="2">
    <source>
        <dbReference type="EMBL" id="MFE4105634.1"/>
    </source>
</evidence>
<dbReference type="EMBL" id="JBHZOL010000031">
    <property type="protein sequence ID" value="MFE4105634.1"/>
    <property type="molecule type" value="Genomic_DNA"/>
</dbReference>
<gene>
    <name evidence="2" type="ORF">ACFVKH_05050</name>
</gene>
<evidence type="ECO:0000313" key="3">
    <source>
        <dbReference type="Proteomes" id="UP001600165"/>
    </source>
</evidence>
<dbReference type="Pfam" id="PF10719">
    <property type="entry name" value="ComFB"/>
    <property type="match status" value="1"/>
</dbReference>
<dbReference type="InterPro" id="IPR019657">
    <property type="entry name" value="ComFB"/>
</dbReference>
<dbReference type="RefSeq" id="WP_377962547.1">
    <property type="nucleotide sequence ID" value="NZ_JBHZOL010000031.1"/>
</dbReference>
<comment type="caution">
    <text evidence="2">The sequence shown here is derived from an EMBL/GenBank/DDBJ whole genome shotgun (WGS) entry which is preliminary data.</text>
</comment>
<feature type="region of interest" description="Disordered" evidence="1">
    <location>
        <begin position="94"/>
        <end position="117"/>
    </location>
</feature>
<proteinExistence type="predicted"/>
<accession>A0ABW6IBU2</accession>
<name>A0ABW6IBU2_9CYAN</name>
<evidence type="ECO:0000256" key="1">
    <source>
        <dbReference type="SAM" id="MobiDB-lite"/>
    </source>
</evidence>